<evidence type="ECO:0000256" key="1">
    <source>
        <dbReference type="SAM" id="MobiDB-lite"/>
    </source>
</evidence>
<organism evidence="2 3">
    <name type="scientific">Absidia repens</name>
    <dbReference type="NCBI Taxonomy" id="90262"/>
    <lineage>
        <taxon>Eukaryota</taxon>
        <taxon>Fungi</taxon>
        <taxon>Fungi incertae sedis</taxon>
        <taxon>Mucoromycota</taxon>
        <taxon>Mucoromycotina</taxon>
        <taxon>Mucoromycetes</taxon>
        <taxon>Mucorales</taxon>
        <taxon>Cunninghamellaceae</taxon>
        <taxon>Absidia</taxon>
    </lineage>
</organism>
<dbReference type="Proteomes" id="UP000193560">
    <property type="component" value="Unassembled WGS sequence"/>
</dbReference>
<comment type="caution">
    <text evidence="2">The sequence shown here is derived from an EMBL/GenBank/DDBJ whole genome shotgun (WGS) entry which is preliminary data.</text>
</comment>
<reference evidence="2 3" key="1">
    <citation type="submission" date="2016-07" db="EMBL/GenBank/DDBJ databases">
        <title>Pervasive Adenine N6-methylation of Active Genes in Fungi.</title>
        <authorList>
            <consortium name="DOE Joint Genome Institute"/>
            <person name="Mondo S.J."/>
            <person name="Dannebaum R.O."/>
            <person name="Kuo R.C."/>
            <person name="Labutti K."/>
            <person name="Haridas S."/>
            <person name="Kuo A."/>
            <person name="Salamov A."/>
            <person name="Ahrendt S.R."/>
            <person name="Lipzen A."/>
            <person name="Sullivan W."/>
            <person name="Andreopoulos W.B."/>
            <person name="Clum A."/>
            <person name="Lindquist E."/>
            <person name="Daum C."/>
            <person name="Ramamoorthy G.K."/>
            <person name="Gryganskyi A."/>
            <person name="Culley D."/>
            <person name="Magnuson J.K."/>
            <person name="James T.Y."/>
            <person name="O'Malley M.A."/>
            <person name="Stajich J.E."/>
            <person name="Spatafora J.W."/>
            <person name="Visel A."/>
            <person name="Grigoriev I.V."/>
        </authorList>
    </citation>
    <scope>NUCLEOTIDE SEQUENCE [LARGE SCALE GENOMIC DNA]</scope>
    <source>
        <strain evidence="2 3">NRRL 1336</strain>
    </source>
</reference>
<evidence type="ECO:0000313" key="3">
    <source>
        <dbReference type="Proteomes" id="UP000193560"/>
    </source>
</evidence>
<protein>
    <submittedName>
        <fullName evidence="2">Uncharacterized protein</fullName>
    </submittedName>
</protein>
<name>A0A1X2HXV5_9FUNG</name>
<accession>A0A1X2HXV5</accession>
<keyword evidence="3" id="KW-1185">Reference proteome</keyword>
<feature type="compositionally biased region" description="Low complexity" evidence="1">
    <location>
        <begin position="46"/>
        <end position="57"/>
    </location>
</feature>
<proteinExistence type="predicted"/>
<dbReference type="EMBL" id="MCGE01000048">
    <property type="protein sequence ID" value="ORZ04735.1"/>
    <property type="molecule type" value="Genomic_DNA"/>
</dbReference>
<sequence length="105" mass="11800">MGRNQECYHQLGMSFFSRYQTEGLKALADTAASSRRILMLANALADETTNPPTDNTTHPLADDNTEQRADNTIDDNDVLLFPGSNDLFISDHCEYQLSRLAYKKV</sequence>
<feature type="region of interest" description="Disordered" evidence="1">
    <location>
        <begin position="45"/>
        <end position="69"/>
    </location>
</feature>
<dbReference type="AlphaFoldDB" id="A0A1X2HXV5"/>
<dbReference type="OrthoDB" id="2259301at2759"/>
<feature type="non-terminal residue" evidence="2">
    <location>
        <position position="105"/>
    </location>
</feature>
<gene>
    <name evidence="2" type="ORF">BCR42DRAFT_302150</name>
</gene>
<evidence type="ECO:0000313" key="2">
    <source>
        <dbReference type="EMBL" id="ORZ04735.1"/>
    </source>
</evidence>